<feature type="compositionally biased region" description="Basic and acidic residues" evidence="14">
    <location>
        <begin position="649"/>
        <end position="675"/>
    </location>
</feature>
<dbReference type="InterPro" id="IPR027417">
    <property type="entry name" value="P-loop_NTPase"/>
</dbReference>
<dbReference type="GO" id="GO:0005634">
    <property type="term" value="C:nucleus"/>
    <property type="evidence" value="ECO:0007669"/>
    <property type="project" value="TreeGrafter"/>
</dbReference>
<keyword evidence="4 13" id="KW-0378">Hydrolase</keyword>
<dbReference type="Gene3D" id="3.40.50.300">
    <property type="entry name" value="P-loop containing nucleotide triphosphate hydrolases"/>
    <property type="match status" value="3"/>
</dbReference>
<comment type="catalytic activity">
    <reaction evidence="10">
        <text>Couples ATP hydrolysis with the unwinding of duplex DNA by translocating in the 3'-5' direction.</text>
        <dbReference type="EC" id="5.6.2.4"/>
    </reaction>
</comment>
<keyword evidence="7" id="KW-0238">DNA-binding</keyword>
<keyword evidence="18" id="KW-1185">Reference proteome</keyword>
<evidence type="ECO:0000256" key="5">
    <source>
        <dbReference type="ARBA" id="ARBA00022806"/>
    </source>
</evidence>
<evidence type="ECO:0000256" key="3">
    <source>
        <dbReference type="ARBA" id="ARBA00022763"/>
    </source>
</evidence>
<keyword evidence="3" id="KW-0227">DNA damage</keyword>
<dbReference type="Gene3D" id="1.10.486.10">
    <property type="entry name" value="PCRA, domain 4"/>
    <property type="match status" value="1"/>
</dbReference>
<dbReference type="PROSITE" id="PS51198">
    <property type="entry name" value="UVRD_HELICASE_ATP_BIND"/>
    <property type="match status" value="1"/>
</dbReference>
<dbReference type="InterPro" id="IPR014016">
    <property type="entry name" value="UvrD-like_ATP-bd"/>
</dbReference>
<keyword evidence="6 13" id="KW-0067">ATP-binding</keyword>
<feature type="binding site" evidence="13">
    <location>
        <begin position="48"/>
        <end position="55"/>
    </location>
    <ligand>
        <name>ATP</name>
        <dbReference type="ChEBI" id="CHEBI:30616"/>
    </ligand>
</feature>
<dbReference type="GO" id="GO:0043138">
    <property type="term" value="F:3'-5' DNA helicase activity"/>
    <property type="evidence" value="ECO:0007669"/>
    <property type="project" value="UniProtKB-EC"/>
</dbReference>
<feature type="region of interest" description="Disordered" evidence="14">
    <location>
        <begin position="1053"/>
        <end position="1073"/>
    </location>
</feature>
<comment type="caution">
    <text evidence="17">The sequence shown here is derived from an EMBL/GenBank/DDBJ whole genome shotgun (WGS) entry which is preliminary data.</text>
</comment>
<dbReference type="GO" id="GO:0000725">
    <property type="term" value="P:recombinational repair"/>
    <property type="evidence" value="ECO:0007669"/>
    <property type="project" value="TreeGrafter"/>
</dbReference>
<feature type="domain" description="UvrD-like helicase C-terminal" evidence="16">
    <location>
        <begin position="314"/>
        <end position="721"/>
    </location>
</feature>
<evidence type="ECO:0000313" key="17">
    <source>
        <dbReference type="EMBL" id="KAI9632622.1"/>
    </source>
</evidence>
<protein>
    <recommendedName>
        <fullName evidence="11">DNA 3'-5' helicase</fullName>
        <ecNumber evidence="11">5.6.2.4</ecNumber>
    </recommendedName>
</protein>
<dbReference type="RefSeq" id="XP_052942399.1">
    <property type="nucleotide sequence ID" value="XM_053091334.1"/>
</dbReference>
<proteinExistence type="inferred from homology"/>
<keyword evidence="9" id="KW-0413">Isomerase</keyword>
<dbReference type="GO" id="GO:0003677">
    <property type="term" value="F:DNA binding"/>
    <property type="evidence" value="ECO:0007669"/>
    <property type="project" value="UniProtKB-KW"/>
</dbReference>
<evidence type="ECO:0000313" key="18">
    <source>
        <dbReference type="Proteomes" id="UP001164286"/>
    </source>
</evidence>
<evidence type="ECO:0000256" key="7">
    <source>
        <dbReference type="ARBA" id="ARBA00023125"/>
    </source>
</evidence>
<organism evidence="17 18">
    <name type="scientific">Dioszegia hungarica</name>
    <dbReference type="NCBI Taxonomy" id="4972"/>
    <lineage>
        <taxon>Eukaryota</taxon>
        <taxon>Fungi</taxon>
        <taxon>Dikarya</taxon>
        <taxon>Basidiomycota</taxon>
        <taxon>Agaricomycotina</taxon>
        <taxon>Tremellomycetes</taxon>
        <taxon>Tremellales</taxon>
        <taxon>Bulleribasidiaceae</taxon>
        <taxon>Dioszegia</taxon>
    </lineage>
</organism>
<feature type="region of interest" description="Disordered" evidence="14">
    <location>
        <begin position="974"/>
        <end position="1000"/>
    </location>
</feature>
<dbReference type="Gene3D" id="1.10.10.160">
    <property type="match status" value="1"/>
</dbReference>
<feature type="compositionally biased region" description="Acidic residues" evidence="14">
    <location>
        <begin position="637"/>
        <end position="648"/>
    </location>
</feature>
<gene>
    <name evidence="17" type="ORF">MKK02DRAFT_40926</name>
</gene>
<comment type="catalytic activity">
    <reaction evidence="12">
        <text>ATP + H2O = ADP + phosphate + H(+)</text>
        <dbReference type="Rhea" id="RHEA:13065"/>
        <dbReference type="ChEBI" id="CHEBI:15377"/>
        <dbReference type="ChEBI" id="CHEBI:15378"/>
        <dbReference type="ChEBI" id="CHEBI:30616"/>
        <dbReference type="ChEBI" id="CHEBI:43474"/>
        <dbReference type="ChEBI" id="CHEBI:456216"/>
        <dbReference type="EC" id="5.6.2.4"/>
    </reaction>
</comment>
<dbReference type="GeneID" id="77730539"/>
<keyword evidence="8" id="KW-0234">DNA repair</keyword>
<dbReference type="Pfam" id="PF00580">
    <property type="entry name" value="UvrD-helicase"/>
    <property type="match status" value="1"/>
</dbReference>
<evidence type="ECO:0000256" key="8">
    <source>
        <dbReference type="ARBA" id="ARBA00023204"/>
    </source>
</evidence>
<dbReference type="InterPro" id="IPR013986">
    <property type="entry name" value="DExx_box_DNA_helicase_dom_sf"/>
</dbReference>
<dbReference type="GO" id="GO:0016787">
    <property type="term" value="F:hydrolase activity"/>
    <property type="evidence" value="ECO:0007669"/>
    <property type="project" value="UniProtKB-UniRule"/>
</dbReference>
<dbReference type="EMBL" id="JAKWFO010000014">
    <property type="protein sequence ID" value="KAI9632622.1"/>
    <property type="molecule type" value="Genomic_DNA"/>
</dbReference>
<evidence type="ECO:0000259" key="16">
    <source>
        <dbReference type="PROSITE" id="PS51217"/>
    </source>
</evidence>
<dbReference type="PANTHER" id="PTHR11070">
    <property type="entry name" value="UVRD / RECB / PCRA DNA HELICASE FAMILY MEMBER"/>
    <property type="match status" value="1"/>
</dbReference>
<evidence type="ECO:0000256" key="10">
    <source>
        <dbReference type="ARBA" id="ARBA00034617"/>
    </source>
</evidence>
<dbReference type="SUPFAM" id="SSF52540">
    <property type="entry name" value="P-loop containing nucleoside triphosphate hydrolases"/>
    <property type="match status" value="2"/>
</dbReference>
<sequence length="1073" mass="115783">MRASEEPDVELTGSSQPKPGVYPYLSGLNPAQHKAVTADPAVPLQILAGPGSGKTRVLTSRVAYLVQHHKLFPHQITAVTFTNKAANEMRKRLEKLLGPKLAGGLVLGTFHATCVRFLRRYGGLVDIPNNFAIADADDCKKIVAGLIKARAEHLEGANISLKDRAVLSDISKAKSRGETADAMAIRAMNEPSASTSTTAVIAEIYGEYEASLRESNSLDFDDLLVYGLKLFTGSPGILASCHHILVDEFQDTNVIQYELMKCFAKAHQGVTIVGDPDQSVYGWRSAEVENLNRMKKDFTGVKAIYLEQNYRSTGSILSAASTLITQDRDRPPKSLYTSHPKSTTVNLKTFSTPVIEASFIATEIKRMIAYSGDVLNHGDFAILLRYNALSRVIESALQKDGIPNRIVGGHKFFDRLEVKDLLAYLQLAENPNFTPAFIRVVNTPKRAIGDKSVADLVAAAKRAKISPMELCERMTDGDPLPEGIKAGLKNKLASFVGIVRKLRRAAQKGSSVADLLKMVVDKTDYENYLKTTQQDAEMRLENVKELISFSVTIAEEQQRQANADQDNPSFVPASSAAMEAYVMSQVKEEKPDLAVRPLFRRRSSSVSTSVAAGSKAAGKGKTAAKGKGKKGKMREEDIFEVLSSDEEAEKGKAAKKREATRNRADSELSGEESKEGTAANLNPLSYFLQTSMLSTDTENQNQEDQASVPKVTISTVHAAKGLEWPVVFIPAVESGTFPFYRCVEPAEVAEERRLLYVAMTRAQLFLTMSHCQFRMAGGDEKDRSVSEFIALAQKTAPTHFSADLPDIEESGRKTISSMLERPVPDESGMKDKIMKHVRAAPPLSTWDAPEARDSSFNRFARREVTKATRAAEYWNSEADEYALPGQKGFASALHASNAQRDRTGGGGSDRDRMLQPNNIVRSPKPPPVLLPSRNHQFPEMPKFSFNVDKDDGRGKDAGLGSFTNASTSSLAMMKNLGLPGGSGSGGSSPMGAGGSGATSPALGSSARFPGLGSAVGGGFQASAAAGLAGMKGLGMPDLPGAAGGGGEVLLAKGKKRLGMGRPQPWGAKKTRND</sequence>
<feature type="domain" description="UvrD-like helicase ATP-binding" evidence="15">
    <location>
        <begin position="27"/>
        <end position="313"/>
    </location>
</feature>
<feature type="compositionally biased region" description="Basic residues" evidence="14">
    <location>
        <begin position="622"/>
        <end position="632"/>
    </location>
</feature>
<evidence type="ECO:0000256" key="11">
    <source>
        <dbReference type="ARBA" id="ARBA00034808"/>
    </source>
</evidence>
<feature type="region of interest" description="Disordered" evidence="14">
    <location>
        <begin position="605"/>
        <end position="680"/>
    </location>
</feature>
<feature type="region of interest" description="Disordered" evidence="14">
    <location>
        <begin position="895"/>
        <end position="928"/>
    </location>
</feature>
<dbReference type="FunFam" id="3.40.50.300:FF:001201">
    <property type="entry name" value="ATP-dependent DNA helicase UvrD2"/>
    <property type="match status" value="1"/>
</dbReference>
<reference evidence="17" key="1">
    <citation type="journal article" date="2022" name="G3 (Bethesda)">
        <title>High quality genome of the basidiomycete yeast Dioszegia hungarica PDD-24b-2 isolated from cloud water.</title>
        <authorList>
            <person name="Jarrige D."/>
            <person name="Haridas S."/>
            <person name="Bleykasten-Grosshans C."/>
            <person name="Joly M."/>
            <person name="Nadalig T."/>
            <person name="Sancelme M."/>
            <person name="Vuilleumier S."/>
            <person name="Grigoriev I.V."/>
            <person name="Amato P."/>
            <person name="Bringel F."/>
        </authorList>
    </citation>
    <scope>NUCLEOTIDE SEQUENCE</scope>
    <source>
        <strain evidence="17">PDD-24b-2</strain>
    </source>
</reference>
<dbReference type="EC" id="5.6.2.4" evidence="11"/>
<feature type="compositionally biased region" description="Basic and acidic residues" evidence="14">
    <location>
        <begin position="899"/>
        <end position="913"/>
    </location>
</feature>
<evidence type="ECO:0000256" key="2">
    <source>
        <dbReference type="ARBA" id="ARBA00022741"/>
    </source>
</evidence>
<evidence type="ECO:0000259" key="15">
    <source>
        <dbReference type="PROSITE" id="PS51198"/>
    </source>
</evidence>
<evidence type="ECO:0000256" key="6">
    <source>
        <dbReference type="ARBA" id="ARBA00022840"/>
    </source>
</evidence>
<dbReference type="CDD" id="cd17932">
    <property type="entry name" value="DEXQc_UvrD"/>
    <property type="match status" value="1"/>
</dbReference>
<evidence type="ECO:0000256" key="1">
    <source>
        <dbReference type="ARBA" id="ARBA00009922"/>
    </source>
</evidence>
<comment type="similarity">
    <text evidence="1">Belongs to the helicase family. UvrD subfamily.</text>
</comment>
<dbReference type="PANTHER" id="PTHR11070:SF2">
    <property type="entry name" value="ATP-DEPENDENT DNA HELICASE SRS2"/>
    <property type="match status" value="1"/>
</dbReference>
<dbReference type="CDD" id="cd18807">
    <property type="entry name" value="SF1_C_UvrD"/>
    <property type="match status" value="1"/>
</dbReference>
<feature type="compositionally biased region" description="Gly residues" evidence="14">
    <location>
        <begin position="978"/>
        <end position="996"/>
    </location>
</feature>
<dbReference type="GO" id="GO:0005524">
    <property type="term" value="F:ATP binding"/>
    <property type="evidence" value="ECO:0007669"/>
    <property type="project" value="UniProtKB-UniRule"/>
</dbReference>
<accession>A0AA38LPZ8</accession>
<keyword evidence="5 13" id="KW-0347">Helicase</keyword>
<dbReference type="InterPro" id="IPR014017">
    <property type="entry name" value="DNA_helicase_UvrD-like_C"/>
</dbReference>
<evidence type="ECO:0000256" key="9">
    <source>
        <dbReference type="ARBA" id="ARBA00023235"/>
    </source>
</evidence>
<dbReference type="PROSITE" id="PS51217">
    <property type="entry name" value="UVRD_HELICASE_CTER"/>
    <property type="match status" value="1"/>
</dbReference>
<evidence type="ECO:0000256" key="13">
    <source>
        <dbReference type="PROSITE-ProRule" id="PRU00560"/>
    </source>
</evidence>
<dbReference type="Proteomes" id="UP001164286">
    <property type="component" value="Unassembled WGS sequence"/>
</dbReference>
<feature type="compositionally biased region" description="Low complexity" evidence="14">
    <location>
        <begin position="605"/>
        <end position="621"/>
    </location>
</feature>
<dbReference type="InterPro" id="IPR000212">
    <property type="entry name" value="DNA_helicase_UvrD/REP"/>
</dbReference>
<evidence type="ECO:0000256" key="14">
    <source>
        <dbReference type="SAM" id="MobiDB-lite"/>
    </source>
</evidence>
<evidence type="ECO:0000256" key="12">
    <source>
        <dbReference type="ARBA" id="ARBA00048988"/>
    </source>
</evidence>
<evidence type="ECO:0000256" key="4">
    <source>
        <dbReference type="ARBA" id="ARBA00022801"/>
    </source>
</evidence>
<keyword evidence="2 13" id="KW-0547">Nucleotide-binding</keyword>
<name>A0AA38LPZ8_9TREE</name>
<dbReference type="AlphaFoldDB" id="A0AA38LPZ8"/>
<dbReference type="Pfam" id="PF13361">
    <property type="entry name" value="UvrD_C"/>
    <property type="match status" value="1"/>
</dbReference>